<evidence type="ECO:0000313" key="5">
    <source>
        <dbReference type="Proteomes" id="UP000435323"/>
    </source>
</evidence>
<evidence type="ECO:0000313" key="2">
    <source>
        <dbReference type="EMBL" id="MUK44183.1"/>
    </source>
</evidence>
<sequence length="67" mass="7738">MNNYINKNIQCPNCHHSIDMVIDQSQSNKKVYDDCPSCHRAIEFNMEINPYTQSVSLSINNDEDGLF</sequence>
<dbReference type="Gene3D" id="1.10.1130.10">
    <property type="entry name" value="Flavocytochrome C3, Chain A"/>
    <property type="match status" value="1"/>
</dbReference>
<dbReference type="SUPFAM" id="SSF48695">
    <property type="entry name" value="Multiheme cytochromes"/>
    <property type="match status" value="1"/>
</dbReference>
<dbReference type="GeneID" id="54164087"/>
<dbReference type="RefSeq" id="WP_005419435.1">
    <property type="nucleotide sequence ID" value="NZ_BJTZ01000004.1"/>
</dbReference>
<dbReference type="EMBL" id="BJTZ01000004">
    <property type="protein sequence ID" value="GEK13101.1"/>
    <property type="molecule type" value="Genomic_DNA"/>
</dbReference>
<dbReference type="InterPro" id="IPR036280">
    <property type="entry name" value="Multihaem_cyt_sf"/>
</dbReference>
<gene>
    <name evidence="1" type="ORF">AFI02nite_11370</name>
    <name evidence="2" type="ORF">GNP77_02205</name>
    <name evidence="3" type="ORF">GNP88_13690</name>
</gene>
<dbReference type="EMBL" id="WOBN01000021">
    <property type="protein sequence ID" value="MUK50219.1"/>
    <property type="molecule type" value="Genomic_DNA"/>
</dbReference>
<dbReference type="EMBL" id="WOBO01000004">
    <property type="protein sequence ID" value="MUK44183.1"/>
    <property type="molecule type" value="Genomic_DNA"/>
</dbReference>
<evidence type="ECO:0000313" key="1">
    <source>
        <dbReference type="EMBL" id="GEK13101.1"/>
    </source>
</evidence>
<protein>
    <submittedName>
        <fullName evidence="1">CPXCG motif-containing cysteine-rich protein</fullName>
    </submittedName>
</protein>
<reference evidence="1 4" key="1">
    <citation type="submission" date="2019-07" db="EMBL/GenBank/DDBJ databases">
        <title>Whole genome shotgun sequence of Aliivibrio fischeri NBRC 101058.</title>
        <authorList>
            <person name="Hosoyama A."/>
            <person name="Uohara A."/>
            <person name="Ohji S."/>
            <person name="Ichikawa N."/>
        </authorList>
    </citation>
    <scope>NUCLEOTIDE SEQUENCE [LARGE SCALE GENOMIC DNA]</scope>
    <source>
        <strain evidence="1 4">NBRC 101058</strain>
    </source>
</reference>
<evidence type="ECO:0000313" key="3">
    <source>
        <dbReference type="EMBL" id="MUK50219.1"/>
    </source>
</evidence>
<organism evidence="1 4">
    <name type="scientific">Aliivibrio fischeri</name>
    <name type="common">Vibrio fischeri</name>
    <dbReference type="NCBI Taxonomy" id="668"/>
    <lineage>
        <taxon>Bacteria</taxon>
        <taxon>Pseudomonadati</taxon>
        <taxon>Pseudomonadota</taxon>
        <taxon>Gammaproteobacteria</taxon>
        <taxon>Vibrionales</taxon>
        <taxon>Vibrionaceae</taxon>
        <taxon>Aliivibrio</taxon>
    </lineage>
</organism>
<dbReference type="AlphaFoldDB" id="A0A1B9PBM5"/>
<comment type="caution">
    <text evidence="1">The sequence shown here is derived from an EMBL/GenBank/DDBJ whole genome shotgun (WGS) entry which is preliminary data.</text>
</comment>
<dbReference type="OMA" id="ACCNAIH"/>
<reference evidence="5 6" key="2">
    <citation type="submission" date="2019-11" db="EMBL/GenBank/DDBJ databases">
        <title>Using colonization assays and comparative genomics to discover symbiosis behaviors and factors in Vibrio fischeri.</title>
        <authorList>
            <person name="Bongrand C."/>
            <person name="Moriano-Gutierrez S."/>
            <person name="Arevalo P."/>
            <person name="Mcfall-Ngai M."/>
            <person name="Visick K."/>
            <person name="Polz M.F."/>
            <person name="Ruby E.G."/>
        </authorList>
    </citation>
    <scope>NUCLEOTIDE SEQUENCE [LARGE SCALE GENOMIC DNA]</scope>
    <source>
        <strain evidence="2">Emors.3.2</strain>
        <strain evidence="5">emors.3.2</strain>
        <strain evidence="6">emors.4.1</strain>
        <strain evidence="3">Emors.4.1</strain>
    </source>
</reference>
<dbReference type="Proteomes" id="UP000435323">
    <property type="component" value="Unassembled WGS sequence"/>
</dbReference>
<dbReference type="Proteomes" id="UP000448038">
    <property type="component" value="Unassembled WGS sequence"/>
</dbReference>
<proteinExistence type="predicted"/>
<name>A0A1B9PBM5_ALIFS</name>
<evidence type="ECO:0000313" key="6">
    <source>
        <dbReference type="Proteomes" id="UP000448038"/>
    </source>
</evidence>
<dbReference type="Proteomes" id="UP000321787">
    <property type="component" value="Unassembled WGS sequence"/>
</dbReference>
<evidence type="ECO:0000313" key="4">
    <source>
        <dbReference type="Proteomes" id="UP000321787"/>
    </source>
</evidence>
<accession>A0A1B9PBM5</accession>
<dbReference type="InterPro" id="IPR025990">
    <property type="entry name" value="zinc_ribbon_bacterial"/>
</dbReference>
<dbReference type="Pfam" id="PF14255">
    <property type="entry name" value="Zn_ribbon_21"/>
    <property type="match status" value="1"/>
</dbReference>